<keyword evidence="2" id="KW-0812">Transmembrane</keyword>
<feature type="compositionally biased region" description="Basic and acidic residues" evidence="1">
    <location>
        <begin position="1"/>
        <end position="16"/>
    </location>
</feature>
<feature type="compositionally biased region" description="Polar residues" evidence="1">
    <location>
        <begin position="322"/>
        <end position="346"/>
    </location>
</feature>
<feature type="compositionally biased region" description="Polar residues" evidence="1">
    <location>
        <begin position="141"/>
        <end position="156"/>
    </location>
</feature>
<sequence length="398" mass="42398">MAAQDDGRRKAEDERWPPPWFTEKDSDDEDDEDDDDDEDDSPVTSSPEIVLSKIPVAETTMAPPPPPTFLSSTATTSESLASPIAQSPSGLSHGAYPSMHGRPPWASPSFSSVTQSWHTSTSVATPYLGGLESSTWSTTPTLLETSGATSPTNTTGAYDGGPPGWDWSRKHANDAPMYAAAAVVPIVVLAIVGAVTLVCLRRRKKRKAEAAAAQTIAQEMKMQPQSIVQPYMAPPPPVMPISHQYSAPPSQLPPTSTPSQFQPVILGPIGSGSNGAYLTGIDTSDMVSVTSNTLRPADPFAGNNSLTEPPPPYRPQSVAPPSFTSTSRQSSLRASAPPSVSQTYLIQRSPFDDPDNDDDEDAVSELSGPTTERDDDDAMSAVSDLSYQRDPFTGRRPL</sequence>
<feature type="compositionally biased region" description="Acidic residues" evidence="1">
    <location>
        <begin position="25"/>
        <end position="41"/>
    </location>
</feature>
<organism evidence="3 4">
    <name type="scientific">Decorospora gaudefroyi</name>
    <dbReference type="NCBI Taxonomy" id="184978"/>
    <lineage>
        <taxon>Eukaryota</taxon>
        <taxon>Fungi</taxon>
        <taxon>Dikarya</taxon>
        <taxon>Ascomycota</taxon>
        <taxon>Pezizomycotina</taxon>
        <taxon>Dothideomycetes</taxon>
        <taxon>Pleosporomycetidae</taxon>
        <taxon>Pleosporales</taxon>
        <taxon>Pleosporineae</taxon>
        <taxon>Pleosporaceae</taxon>
        <taxon>Decorospora</taxon>
    </lineage>
</organism>
<feature type="compositionally biased region" description="Low complexity" evidence="1">
    <location>
        <begin position="69"/>
        <end position="82"/>
    </location>
</feature>
<keyword evidence="2" id="KW-0472">Membrane</keyword>
<feature type="region of interest" description="Disordered" evidence="1">
    <location>
        <begin position="141"/>
        <end position="162"/>
    </location>
</feature>
<feature type="region of interest" description="Disordered" evidence="1">
    <location>
        <begin position="292"/>
        <end position="398"/>
    </location>
</feature>
<gene>
    <name evidence="3" type="ORF">BDW02DRAFT_40455</name>
</gene>
<accession>A0A6A5K9G2</accession>
<feature type="region of interest" description="Disordered" evidence="1">
    <location>
        <begin position="1"/>
        <end position="100"/>
    </location>
</feature>
<evidence type="ECO:0000256" key="1">
    <source>
        <dbReference type="SAM" id="MobiDB-lite"/>
    </source>
</evidence>
<evidence type="ECO:0000256" key="2">
    <source>
        <dbReference type="SAM" id="Phobius"/>
    </source>
</evidence>
<evidence type="ECO:0000313" key="4">
    <source>
        <dbReference type="Proteomes" id="UP000800040"/>
    </source>
</evidence>
<keyword evidence="4" id="KW-1185">Reference proteome</keyword>
<dbReference type="EMBL" id="ML975357">
    <property type="protein sequence ID" value="KAF1831667.1"/>
    <property type="molecule type" value="Genomic_DNA"/>
</dbReference>
<name>A0A6A5K9G2_9PLEO</name>
<feature type="transmembrane region" description="Helical" evidence="2">
    <location>
        <begin position="177"/>
        <end position="200"/>
    </location>
</feature>
<dbReference type="Proteomes" id="UP000800040">
    <property type="component" value="Unassembled WGS sequence"/>
</dbReference>
<proteinExistence type="predicted"/>
<reference evidence="3" key="1">
    <citation type="submission" date="2020-01" db="EMBL/GenBank/DDBJ databases">
        <authorList>
            <consortium name="DOE Joint Genome Institute"/>
            <person name="Haridas S."/>
            <person name="Albert R."/>
            <person name="Binder M."/>
            <person name="Bloem J."/>
            <person name="Labutti K."/>
            <person name="Salamov A."/>
            <person name="Andreopoulos B."/>
            <person name="Baker S.E."/>
            <person name="Barry K."/>
            <person name="Bills G."/>
            <person name="Bluhm B.H."/>
            <person name="Cannon C."/>
            <person name="Castanera R."/>
            <person name="Culley D.E."/>
            <person name="Daum C."/>
            <person name="Ezra D."/>
            <person name="Gonzalez J.B."/>
            <person name="Henrissat B."/>
            <person name="Kuo A."/>
            <person name="Liang C."/>
            <person name="Lipzen A."/>
            <person name="Lutzoni F."/>
            <person name="Magnuson J."/>
            <person name="Mondo S."/>
            <person name="Nolan M."/>
            <person name="Ohm R."/>
            <person name="Pangilinan J."/>
            <person name="Park H.-J."/>
            <person name="Ramirez L."/>
            <person name="Alfaro M."/>
            <person name="Sun H."/>
            <person name="Tritt A."/>
            <person name="Yoshinaga Y."/>
            <person name="Zwiers L.-H."/>
            <person name="Turgeon B.G."/>
            <person name="Goodwin S.B."/>
            <person name="Spatafora J.W."/>
            <person name="Crous P.W."/>
            <person name="Grigoriev I.V."/>
        </authorList>
    </citation>
    <scope>NUCLEOTIDE SEQUENCE</scope>
    <source>
        <strain evidence="3">P77</strain>
    </source>
</reference>
<evidence type="ECO:0000313" key="3">
    <source>
        <dbReference type="EMBL" id="KAF1831667.1"/>
    </source>
</evidence>
<dbReference type="AlphaFoldDB" id="A0A6A5K9G2"/>
<keyword evidence="2" id="KW-1133">Transmembrane helix</keyword>
<feature type="compositionally biased region" description="Acidic residues" evidence="1">
    <location>
        <begin position="352"/>
        <end position="363"/>
    </location>
</feature>
<protein>
    <submittedName>
        <fullName evidence="3">Uncharacterized protein</fullName>
    </submittedName>
</protein>
<dbReference type="OrthoDB" id="3935400at2759"/>